<gene>
    <name evidence="2" type="ORF">GSOID_T00030446001</name>
</gene>
<keyword evidence="1" id="KW-1015">Disulfide bond</keyword>
<sequence>QGYKLIQSSFSRKKCNCKRHGLCAWSRQPLFYSTEEEPRESGSTSGCEKKNERDFRCDAPYHPVGEHKCTGAEHGDQCELLCPDGFVKEQHGVRECVCDRGGGCAWTGDTGSCTADLGGFNNLFEKFNLDNSLLHRKKCKKLPEAKRGKWICDEEGDCNLTCSPGLQPSRQISLKCHCGILPGKEGNCAYRLTSGSDITFVPREDFEHDLGFSCLEEYEYYDEEEPQACAKLPDVKDGRWTCESGHCTLWCKESPAINVDCTNPALTLESVAPFSCSSFASYQKSPRSHELHRLKHLAEKK</sequence>
<evidence type="ECO:0000313" key="2">
    <source>
        <dbReference type="EMBL" id="CBY37345.1"/>
    </source>
</evidence>
<dbReference type="InterPro" id="IPR035976">
    <property type="entry name" value="Sushi/SCR/CCP_sf"/>
</dbReference>
<dbReference type="AlphaFoldDB" id="E4YPE9"/>
<dbReference type="EMBL" id="FN654952">
    <property type="protein sequence ID" value="CBY37345.1"/>
    <property type="molecule type" value="Genomic_DNA"/>
</dbReference>
<evidence type="ECO:0000256" key="1">
    <source>
        <dbReference type="ARBA" id="ARBA00023157"/>
    </source>
</evidence>
<name>E4YPE9_OIKDI</name>
<protein>
    <recommendedName>
        <fullName evidence="3">Sushi domain-containing protein</fullName>
    </recommendedName>
</protein>
<proteinExistence type="predicted"/>
<evidence type="ECO:0008006" key="3">
    <source>
        <dbReference type="Google" id="ProtNLM"/>
    </source>
</evidence>
<reference evidence="2" key="1">
    <citation type="journal article" date="2010" name="Science">
        <title>Plasticity of animal genome architecture unmasked by rapid evolution of a pelagic tunicate.</title>
        <authorList>
            <person name="Denoeud F."/>
            <person name="Henriet S."/>
            <person name="Mungpakdee S."/>
            <person name="Aury J.M."/>
            <person name="Da Silva C."/>
            <person name="Brinkmann H."/>
            <person name="Mikhaleva J."/>
            <person name="Olsen L.C."/>
            <person name="Jubin C."/>
            <person name="Canestro C."/>
            <person name="Bouquet J.M."/>
            <person name="Danks G."/>
            <person name="Poulain J."/>
            <person name="Campsteijn C."/>
            <person name="Adamski M."/>
            <person name="Cross I."/>
            <person name="Yadetie F."/>
            <person name="Muffato M."/>
            <person name="Louis A."/>
            <person name="Butcher S."/>
            <person name="Tsagkogeorga G."/>
            <person name="Konrad A."/>
            <person name="Singh S."/>
            <person name="Jensen M.F."/>
            <person name="Cong E.H."/>
            <person name="Eikeseth-Otteraa H."/>
            <person name="Noel B."/>
            <person name="Anthouard V."/>
            <person name="Porcel B.M."/>
            <person name="Kachouri-Lafond R."/>
            <person name="Nishino A."/>
            <person name="Ugolini M."/>
            <person name="Chourrout P."/>
            <person name="Nishida H."/>
            <person name="Aasland R."/>
            <person name="Huzurbazar S."/>
            <person name="Westhof E."/>
            <person name="Delsuc F."/>
            <person name="Lehrach H."/>
            <person name="Reinhardt R."/>
            <person name="Weissenbach J."/>
            <person name="Roy S.W."/>
            <person name="Artiguenave F."/>
            <person name="Postlethwait J.H."/>
            <person name="Manak J.R."/>
            <person name="Thompson E.M."/>
            <person name="Jaillon O."/>
            <person name="Du Pasquier L."/>
            <person name="Boudinot P."/>
            <person name="Liberles D.A."/>
            <person name="Volff J.N."/>
            <person name="Philippe H."/>
            <person name="Lenhard B."/>
            <person name="Roest Crollius H."/>
            <person name="Wincker P."/>
            <person name="Chourrout D."/>
        </authorList>
    </citation>
    <scope>NUCLEOTIDE SEQUENCE [LARGE SCALE GENOMIC DNA]</scope>
</reference>
<dbReference type="Proteomes" id="UP000011014">
    <property type="component" value="Unassembled WGS sequence"/>
</dbReference>
<organism evidence="2">
    <name type="scientific">Oikopleura dioica</name>
    <name type="common">Tunicate</name>
    <dbReference type="NCBI Taxonomy" id="34765"/>
    <lineage>
        <taxon>Eukaryota</taxon>
        <taxon>Metazoa</taxon>
        <taxon>Chordata</taxon>
        <taxon>Tunicata</taxon>
        <taxon>Appendicularia</taxon>
        <taxon>Copelata</taxon>
        <taxon>Oikopleuridae</taxon>
        <taxon>Oikopleura</taxon>
    </lineage>
</organism>
<dbReference type="SUPFAM" id="SSF57535">
    <property type="entry name" value="Complement control module/SCR domain"/>
    <property type="match status" value="1"/>
</dbReference>
<accession>E4YPE9</accession>
<feature type="non-terminal residue" evidence="2">
    <location>
        <position position="1"/>
    </location>
</feature>